<proteinExistence type="predicted"/>
<reference evidence="1 2" key="1">
    <citation type="journal article" date="2018" name="Nat. Biotechnol.">
        <title>A standardized bacterial taxonomy based on genome phylogeny substantially revises the tree of life.</title>
        <authorList>
            <person name="Parks D.H."/>
            <person name="Chuvochina M."/>
            <person name="Waite D.W."/>
            <person name="Rinke C."/>
            <person name="Skarshewski A."/>
            <person name="Chaumeil P.A."/>
            <person name="Hugenholtz P."/>
        </authorList>
    </citation>
    <scope>NUCLEOTIDE SEQUENCE [LARGE SCALE GENOMIC DNA]</scope>
    <source>
        <strain evidence="1">UBA11306</strain>
    </source>
</reference>
<name>A0A3D4S5E7_9ENTE</name>
<evidence type="ECO:0000313" key="2">
    <source>
        <dbReference type="Proteomes" id="UP000262195"/>
    </source>
</evidence>
<dbReference type="AlphaFoldDB" id="A0A3D4S5E7"/>
<accession>A0A3D4S5E7</accession>
<dbReference type="Proteomes" id="UP000262195">
    <property type="component" value="Unassembled WGS sequence"/>
</dbReference>
<evidence type="ECO:0000313" key="1">
    <source>
        <dbReference type="EMBL" id="HCS93856.1"/>
    </source>
</evidence>
<sequence>MEIEAMAVTVVELNYEQDESLEHQSATATLELKRPAFDSAAPIPITEMTINSFVEGHLVVDATGDGFELSTEISGLFRLFEGDYEDLNRGPESVVEDILAILMDKFKFYYATFSQEATGIIIFPEVDVQIAP</sequence>
<dbReference type="EMBL" id="DQHO01000025">
    <property type="protein sequence ID" value="HCS93856.1"/>
    <property type="molecule type" value="Genomic_DNA"/>
</dbReference>
<organism evidence="1 2">
    <name type="scientific">Bavariicoccus seileri</name>
    <dbReference type="NCBI Taxonomy" id="549685"/>
    <lineage>
        <taxon>Bacteria</taxon>
        <taxon>Bacillati</taxon>
        <taxon>Bacillota</taxon>
        <taxon>Bacilli</taxon>
        <taxon>Lactobacillales</taxon>
        <taxon>Enterococcaceae</taxon>
        <taxon>Bavariicoccus</taxon>
    </lineage>
</organism>
<gene>
    <name evidence="1" type="ORF">DIW15_04005</name>
</gene>
<comment type="caution">
    <text evidence="1">The sequence shown here is derived from an EMBL/GenBank/DDBJ whole genome shotgun (WGS) entry which is preliminary data.</text>
</comment>
<protein>
    <submittedName>
        <fullName evidence="1">Uncharacterized protein</fullName>
    </submittedName>
</protein>
<dbReference type="RefSeq" id="WP_022796842.1">
    <property type="nucleotide sequence ID" value="NZ_JBQDSL010000034.1"/>
</dbReference>